<feature type="domain" description="Helix-hairpin-helix DNA-binding motif class 1" evidence="1">
    <location>
        <begin position="105"/>
        <end position="124"/>
    </location>
</feature>
<dbReference type="PANTHER" id="PTHR21180">
    <property type="entry name" value="ENDONUCLEASE/EXONUCLEASE/PHOSPHATASE FAMILY DOMAIN-CONTAINING PROTEIN 1"/>
    <property type="match status" value="1"/>
</dbReference>
<dbReference type="SUPFAM" id="SSF81585">
    <property type="entry name" value="PsbU/PolX domain-like"/>
    <property type="match status" value="1"/>
</dbReference>
<dbReference type="AlphaFoldDB" id="A0A1G1WEJ0"/>
<dbReference type="GO" id="GO:0006281">
    <property type="term" value="P:DNA repair"/>
    <property type="evidence" value="ECO:0007669"/>
    <property type="project" value="InterPro"/>
</dbReference>
<dbReference type="Gene3D" id="1.10.150.320">
    <property type="entry name" value="Photosystem II 12 kDa extrinsic protein"/>
    <property type="match status" value="1"/>
</dbReference>
<protein>
    <recommendedName>
        <fullName evidence="1">Helix-hairpin-helix DNA-binding motif class 1 domain-containing protein</fullName>
    </recommendedName>
</protein>
<dbReference type="GO" id="GO:0015628">
    <property type="term" value="P:protein secretion by the type II secretion system"/>
    <property type="evidence" value="ECO:0007669"/>
    <property type="project" value="TreeGrafter"/>
</dbReference>
<dbReference type="Proteomes" id="UP000177588">
    <property type="component" value="Unassembled WGS sequence"/>
</dbReference>
<dbReference type="GO" id="GO:0015627">
    <property type="term" value="C:type II protein secretion system complex"/>
    <property type="evidence" value="ECO:0007669"/>
    <property type="project" value="TreeGrafter"/>
</dbReference>
<dbReference type="InterPro" id="IPR051675">
    <property type="entry name" value="Endo/Exo/Phosphatase_dom_1"/>
</dbReference>
<feature type="domain" description="Helix-hairpin-helix DNA-binding motif class 1" evidence="1">
    <location>
        <begin position="131"/>
        <end position="150"/>
    </location>
</feature>
<dbReference type="STRING" id="1802597.A2Z24_02355"/>
<accession>A0A1G1WEJ0</accession>
<feature type="non-terminal residue" evidence="2">
    <location>
        <position position="1"/>
    </location>
</feature>
<dbReference type="PANTHER" id="PTHR21180:SF32">
    <property type="entry name" value="ENDONUCLEASE_EXONUCLEASE_PHOSPHATASE FAMILY DOMAIN-CONTAINING PROTEIN 1"/>
    <property type="match status" value="1"/>
</dbReference>
<evidence type="ECO:0000313" key="2">
    <source>
        <dbReference type="EMBL" id="OGY25900.1"/>
    </source>
</evidence>
<evidence type="ECO:0000313" key="3">
    <source>
        <dbReference type="Proteomes" id="UP000177588"/>
    </source>
</evidence>
<dbReference type="SMART" id="SM00278">
    <property type="entry name" value="HhH1"/>
    <property type="match status" value="2"/>
</dbReference>
<comment type="caution">
    <text evidence="2">The sequence shown here is derived from an EMBL/GenBank/DDBJ whole genome shotgun (WGS) entry which is preliminary data.</text>
</comment>
<proteinExistence type="predicted"/>
<reference evidence="2 3" key="1">
    <citation type="journal article" date="2016" name="Nat. Commun.">
        <title>Thousands of microbial genomes shed light on interconnected biogeochemical processes in an aquifer system.</title>
        <authorList>
            <person name="Anantharaman K."/>
            <person name="Brown C.T."/>
            <person name="Hug L.A."/>
            <person name="Sharon I."/>
            <person name="Castelle C.J."/>
            <person name="Probst A.J."/>
            <person name="Thomas B.C."/>
            <person name="Singh A."/>
            <person name="Wilkins M.J."/>
            <person name="Karaoz U."/>
            <person name="Brodie E.L."/>
            <person name="Williams K.H."/>
            <person name="Hubbard S.S."/>
            <person name="Banfield J.F."/>
        </authorList>
    </citation>
    <scope>NUCLEOTIDE SEQUENCE [LARGE SCALE GENOMIC DNA]</scope>
</reference>
<evidence type="ECO:0000259" key="1">
    <source>
        <dbReference type="SMART" id="SM00278"/>
    </source>
</evidence>
<organism evidence="2 3">
    <name type="scientific">Candidatus Woykebacteria bacterium RBG_16_44_10</name>
    <dbReference type="NCBI Taxonomy" id="1802597"/>
    <lineage>
        <taxon>Bacteria</taxon>
        <taxon>Candidatus Woykeibacteriota</taxon>
    </lineage>
</organism>
<dbReference type="Gene3D" id="3.10.560.10">
    <property type="entry name" value="Outer membrane lipoprotein wza domain like"/>
    <property type="match status" value="1"/>
</dbReference>
<sequence>FVPASQQREDSAKIMVDIEGAVVNPGLHSLDPDSRTDDAIRAAGGFSSKADRSWVSKNLNLAARLGDGQKIYIPKIGEVVGNTTAGGQVASEISGKVNINTATEAQLDTLPGIGPVRAGKIIAARPYKSTEELLTKKVVGEATFEKIKNLITIY</sequence>
<dbReference type="InterPro" id="IPR003583">
    <property type="entry name" value="Hlx-hairpin-Hlx_DNA-bd_motif"/>
</dbReference>
<dbReference type="EMBL" id="MHCT01000018">
    <property type="protein sequence ID" value="OGY25900.1"/>
    <property type="molecule type" value="Genomic_DNA"/>
</dbReference>
<gene>
    <name evidence="2" type="ORF">A2Z24_02355</name>
</gene>
<dbReference type="GO" id="GO:0003677">
    <property type="term" value="F:DNA binding"/>
    <property type="evidence" value="ECO:0007669"/>
    <property type="project" value="InterPro"/>
</dbReference>
<dbReference type="Pfam" id="PF12836">
    <property type="entry name" value="HHH_3"/>
    <property type="match status" value="1"/>
</dbReference>
<name>A0A1G1WEJ0_9BACT</name>